<dbReference type="EMBL" id="AP018448">
    <property type="protein sequence ID" value="BBC29732.1"/>
    <property type="molecule type" value="Genomic_DNA"/>
</dbReference>
<evidence type="ECO:0000313" key="2">
    <source>
        <dbReference type="EMBL" id="BBC29732.1"/>
    </source>
</evidence>
<dbReference type="Gene3D" id="1.10.443.10">
    <property type="entry name" value="Intergrase catalytic core"/>
    <property type="match status" value="1"/>
</dbReference>
<organism evidence="2 3">
    <name type="scientific">Streptomyces graminofaciens</name>
    <dbReference type="NCBI Taxonomy" id="68212"/>
    <lineage>
        <taxon>Bacteria</taxon>
        <taxon>Bacillati</taxon>
        <taxon>Actinomycetota</taxon>
        <taxon>Actinomycetes</taxon>
        <taxon>Kitasatosporales</taxon>
        <taxon>Streptomycetaceae</taxon>
        <taxon>Streptomyces</taxon>
    </lineage>
</organism>
<evidence type="ECO:0000256" key="1">
    <source>
        <dbReference type="ARBA" id="ARBA00023172"/>
    </source>
</evidence>
<gene>
    <name evidence="2" type="ORF">SGFS_010260</name>
</gene>
<dbReference type="InterPro" id="IPR011010">
    <property type="entry name" value="DNA_brk_join_enz"/>
</dbReference>
<name>A0ABM7F1T2_9ACTN</name>
<keyword evidence="1" id="KW-0233">DNA recombination</keyword>
<accession>A0ABM7F1T2</accession>
<dbReference type="RefSeq" id="WP_286247905.1">
    <property type="nucleotide sequence ID" value="NZ_AP018448.1"/>
</dbReference>
<reference evidence="2 3" key="2">
    <citation type="journal article" date="2023" name="ChemBioChem">
        <title>Acyltransferase Domain Exchange between Two Independent Type I Polyketide Synthases in the Same Producer Strain of Macrolide Antibiotics.</title>
        <authorList>
            <person name="Kudo F."/>
            <person name="Kishikawa K."/>
            <person name="Tsuboi K."/>
            <person name="Kido T."/>
            <person name="Usui T."/>
            <person name="Hashimoto J."/>
            <person name="Shin-Ya K."/>
            <person name="Miyanaga A."/>
            <person name="Eguchi T."/>
        </authorList>
    </citation>
    <scope>NUCLEOTIDE SEQUENCE [LARGE SCALE GENOMIC DNA]</scope>
    <source>
        <strain evidence="2 3">A-8890</strain>
    </source>
</reference>
<evidence type="ECO:0008006" key="4">
    <source>
        <dbReference type="Google" id="ProtNLM"/>
    </source>
</evidence>
<protein>
    <recommendedName>
        <fullName evidence="4">Integrase</fullName>
    </recommendedName>
</protein>
<dbReference type="SUPFAM" id="SSF56349">
    <property type="entry name" value="DNA breaking-rejoining enzymes"/>
    <property type="match status" value="1"/>
</dbReference>
<dbReference type="InterPro" id="IPR013762">
    <property type="entry name" value="Integrase-like_cat_sf"/>
</dbReference>
<proteinExistence type="predicted"/>
<reference evidence="2 3" key="1">
    <citation type="journal article" date="2010" name="ChemBioChem">
        <title>Cloning and characterization of the biosynthetic gene cluster of 16-membered macrolide antibiotic FD-891: involvement of a dual functional cytochrome P450 monooxygenase catalyzing epoxidation and hydroxylation.</title>
        <authorList>
            <person name="Kudo F."/>
            <person name="Motegi A."/>
            <person name="Mizoue K."/>
            <person name="Eguchi T."/>
        </authorList>
    </citation>
    <scope>NUCLEOTIDE SEQUENCE [LARGE SCALE GENOMIC DNA]</scope>
    <source>
        <strain evidence="2 3">A-8890</strain>
    </source>
</reference>
<evidence type="ECO:0000313" key="3">
    <source>
        <dbReference type="Proteomes" id="UP001321542"/>
    </source>
</evidence>
<dbReference type="Proteomes" id="UP001321542">
    <property type="component" value="Chromosome"/>
</dbReference>
<keyword evidence="3" id="KW-1185">Reference proteome</keyword>
<sequence>MCDYMEWDRAEMLDYGRSRGFYIPTRRSLLVEDPAAPRVRGGGRWVPVVRLDAEERRQLLVTTADGRWEPAMVWLNQWGLPMTMSGWKQVFADANARCRAQGVDVKATPHMLRHWFIARRSGGTIPGALQYRHQRIQMFEGYAGTGDSGFRDEVEAEEAFGLDQFLAELGADDDRPSLTGPAGEEAEARLAELARHTVFDGRVVTAEARLRRILARHDTRLYPGTFITCVYNPDRALCRTSEGPADQPVMADRKPPVCRNTALTPANLQALTGHFARLEDALSDSDRLAPYVRHRLEERHRATAAFLTCHAPETAE</sequence>